<feature type="transmembrane region" description="Helical" evidence="2">
    <location>
        <begin position="299"/>
        <end position="316"/>
    </location>
</feature>
<reference key="1">
    <citation type="submission" date="2010-11" db="EMBL/GenBank/DDBJ databases">
        <title>The complete genome of Paludibacter propionicigenes DSM 17365.</title>
        <authorList>
            <consortium name="US DOE Joint Genome Institute (JGI-PGF)"/>
            <person name="Lucas S."/>
            <person name="Copeland A."/>
            <person name="Lapidus A."/>
            <person name="Bruce D."/>
            <person name="Goodwin L."/>
            <person name="Pitluck S."/>
            <person name="Kyrpides N."/>
            <person name="Mavromatis K."/>
            <person name="Ivanova N."/>
            <person name="Munk A.C."/>
            <person name="Brettin T."/>
            <person name="Detter J.C."/>
            <person name="Han C."/>
            <person name="Tapia R."/>
            <person name="Land M."/>
            <person name="Hauser L."/>
            <person name="Markowitz V."/>
            <person name="Cheng J.-F."/>
            <person name="Hugenholtz P."/>
            <person name="Woyke T."/>
            <person name="Wu D."/>
            <person name="Gronow S."/>
            <person name="Wellnitz S."/>
            <person name="Brambilla E."/>
            <person name="Klenk H.-P."/>
            <person name="Eisen J.A."/>
        </authorList>
    </citation>
    <scope>NUCLEOTIDE SEQUENCE</scope>
    <source>
        <strain>WB4</strain>
    </source>
</reference>
<evidence type="ECO:0000256" key="1">
    <source>
        <dbReference type="SAM" id="MobiDB-lite"/>
    </source>
</evidence>
<dbReference type="STRING" id="694427.Palpr_2198"/>
<feature type="compositionally biased region" description="Low complexity" evidence="1">
    <location>
        <begin position="90"/>
        <end position="101"/>
    </location>
</feature>
<evidence type="ECO:0000256" key="2">
    <source>
        <dbReference type="SAM" id="Phobius"/>
    </source>
</evidence>
<name>E4T6J0_PALPW</name>
<dbReference type="InterPro" id="IPR052173">
    <property type="entry name" value="Beta-lactam_resp_regulator"/>
</dbReference>
<keyword evidence="2" id="KW-0472">Membrane</keyword>
<feature type="transmembrane region" description="Helical" evidence="2">
    <location>
        <begin position="122"/>
        <end position="143"/>
    </location>
</feature>
<feature type="domain" description="Peptidase M56" evidence="3">
    <location>
        <begin position="16"/>
        <end position="283"/>
    </location>
</feature>
<keyword evidence="2" id="KW-0812">Transmembrane</keyword>
<feature type="transmembrane region" description="Helical" evidence="2">
    <location>
        <begin position="40"/>
        <end position="60"/>
    </location>
</feature>
<dbReference type="PANTHER" id="PTHR34978:SF3">
    <property type="entry name" value="SLR0241 PROTEIN"/>
    <property type="match status" value="1"/>
</dbReference>
<dbReference type="KEGG" id="ppn:Palpr_2198"/>
<dbReference type="EMBL" id="CP002345">
    <property type="protein sequence ID" value="ADQ80334.1"/>
    <property type="molecule type" value="Genomic_DNA"/>
</dbReference>
<dbReference type="AlphaFoldDB" id="E4T6J0"/>
<dbReference type="Pfam" id="PF05569">
    <property type="entry name" value="Peptidase_M56"/>
    <property type="match status" value="1"/>
</dbReference>
<reference evidence="4 5" key="2">
    <citation type="journal article" date="2011" name="Stand. Genomic Sci.">
        <title>Complete genome sequence of Paludibacter propionicigenes type strain (WB4).</title>
        <authorList>
            <person name="Gronow S."/>
            <person name="Munk C."/>
            <person name="Lapidus A."/>
            <person name="Nolan M."/>
            <person name="Lucas S."/>
            <person name="Hammon N."/>
            <person name="Deshpande S."/>
            <person name="Cheng J.F."/>
            <person name="Tapia R."/>
            <person name="Han C."/>
            <person name="Goodwin L."/>
            <person name="Pitluck S."/>
            <person name="Liolios K."/>
            <person name="Ivanova N."/>
            <person name="Mavromatis K."/>
            <person name="Mikhailova N."/>
            <person name="Pati A."/>
            <person name="Chen A."/>
            <person name="Palaniappan K."/>
            <person name="Land M."/>
            <person name="Hauser L."/>
            <person name="Chang Y.J."/>
            <person name="Jeffries C.D."/>
            <person name="Brambilla E."/>
            <person name="Rohde M."/>
            <person name="Goker M."/>
            <person name="Detter J.C."/>
            <person name="Woyke T."/>
            <person name="Bristow J."/>
            <person name="Eisen J.A."/>
            <person name="Markowitz V."/>
            <person name="Hugenholtz P."/>
            <person name="Kyrpides N.C."/>
            <person name="Klenk H.P."/>
        </authorList>
    </citation>
    <scope>NUCLEOTIDE SEQUENCE [LARGE SCALE GENOMIC DNA]</scope>
    <source>
        <strain evidence="5">DSM 17365 / JCM 13257 / WB4</strain>
    </source>
</reference>
<keyword evidence="2" id="KW-1133">Transmembrane helix</keyword>
<evidence type="ECO:0000313" key="4">
    <source>
        <dbReference type="EMBL" id="ADQ80334.1"/>
    </source>
</evidence>
<dbReference type="PANTHER" id="PTHR34978">
    <property type="entry name" value="POSSIBLE SENSOR-TRANSDUCER PROTEIN BLAR"/>
    <property type="match status" value="1"/>
</dbReference>
<dbReference type="CDD" id="cd07341">
    <property type="entry name" value="M56_BlaR1_MecR1_like"/>
    <property type="match status" value="1"/>
</dbReference>
<dbReference type="HOGENOM" id="CLU_408743_0_0_10"/>
<accession>E4T6J0</accession>
<proteinExistence type="predicted"/>
<dbReference type="eggNOG" id="COG4219">
    <property type="taxonomic scope" value="Bacteria"/>
</dbReference>
<feature type="region of interest" description="Disordered" evidence="1">
    <location>
        <begin position="80"/>
        <end position="101"/>
    </location>
</feature>
<keyword evidence="5" id="KW-1185">Reference proteome</keyword>
<gene>
    <name evidence="4" type="ordered locus">Palpr_2198</name>
</gene>
<evidence type="ECO:0000259" key="3">
    <source>
        <dbReference type="Pfam" id="PF05569"/>
    </source>
</evidence>
<feature type="transmembrane region" description="Helical" evidence="2">
    <location>
        <begin position="6"/>
        <end position="28"/>
    </location>
</feature>
<dbReference type="Proteomes" id="UP000008718">
    <property type="component" value="Chromosome"/>
</dbReference>
<feature type="compositionally biased region" description="Polar residues" evidence="1">
    <location>
        <begin position="80"/>
        <end position="89"/>
    </location>
</feature>
<protein>
    <submittedName>
        <fullName evidence="4">Peptidase M56 BlaR1</fullName>
    </submittedName>
</protein>
<evidence type="ECO:0000313" key="5">
    <source>
        <dbReference type="Proteomes" id="UP000008718"/>
    </source>
</evidence>
<organism evidence="4 5">
    <name type="scientific">Paludibacter propionicigenes (strain DSM 17365 / JCM 13257 / WB4)</name>
    <dbReference type="NCBI Taxonomy" id="694427"/>
    <lineage>
        <taxon>Bacteria</taxon>
        <taxon>Pseudomonadati</taxon>
        <taxon>Bacteroidota</taxon>
        <taxon>Bacteroidia</taxon>
        <taxon>Bacteroidales</taxon>
        <taxon>Paludibacteraceae</taxon>
        <taxon>Paludibacter</taxon>
    </lineage>
</organism>
<dbReference type="InterPro" id="IPR008756">
    <property type="entry name" value="Peptidase_M56"/>
</dbReference>
<sequence length="672" mass="77410">MQELLALALPVGKYILAAILMVAFYWFLFREKATFNNCRMYLLSIALVAILISQFSIVVYTPPAQVVEIEATPTVTVMSNQPSSAMRPQTTTPTTASIAASTPAEKVTEPNKYLALLKVKNMVLVIYIAVTAVLFVLLFVQFFKILGLKRRGRLTTKDGFEVIESDEIPTPFSFYKTIFLSPNLTGTKLEMILKHEQWHIKHRHYVDVFIIEILVRLLWFNPVLWWVRRELRNVSEFHADRSVLDEGQDLYKYQTVILEEVMEKNPYLANGFNNSFTRKRFIMMKNKCHIRFTTLRRALYVPFLVLVFSLFSFTIGKGEVRYVEKQSEKSELNNKQELSNELPVAAKSTVNSKNDTLELVNKIINEYPEKLDIAIKKFMNIQKYDNLMIYFTDMKFILNTLEIQYDTKNEKLKPSMGGSSGVSSERLVGVINQLTESRKAIMDLKFTEAPNQKIDLLRRELGKIQENPVIKIIIRTISGDQTNNLSTISNTLTFAKLYPIIPPKENIVENNKSPFLKTIPLTDEQADKLLVIYSDELDKLIIRLDKLISEYSPQALREGLLSAVKMENERKTILRDIEPNSFCDEFYATISKEELEECLAAFKISKSNIEKIRKSDTKAKSLSDITSSLWNQKVQMKIMMEVSRIRGIGRNQIHYSPSEYYKNVKMTSANTK</sequence>